<evidence type="ECO:0000313" key="1">
    <source>
        <dbReference type="EMBL" id="KAK0505174.1"/>
    </source>
</evidence>
<sequence length="157" mass="17929">MNQKFLVSNPAFMRTVHSVIPRMLRLLSRDVQLQGTSMPLLTRPSSLSTSSQHVICKDCFRAHCNFRAPCEVRYCHDCLKKLVQASIDDESLYPVRCCHDRPFVERDILPLHPSALLACFRIRCNNASHEPVKILSAWLSLVSQRVEMETGRIQHAG</sequence>
<accession>A0AA39QNY6</accession>
<gene>
    <name evidence="1" type="ORF">EDD18DRAFT_1127937</name>
</gene>
<dbReference type="Proteomes" id="UP001175228">
    <property type="component" value="Unassembled WGS sequence"/>
</dbReference>
<evidence type="ECO:0000313" key="2">
    <source>
        <dbReference type="Proteomes" id="UP001175228"/>
    </source>
</evidence>
<organism evidence="1 2">
    <name type="scientific">Armillaria luteobubalina</name>
    <dbReference type="NCBI Taxonomy" id="153913"/>
    <lineage>
        <taxon>Eukaryota</taxon>
        <taxon>Fungi</taxon>
        <taxon>Dikarya</taxon>
        <taxon>Basidiomycota</taxon>
        <taxon>Agaricomycotina</taxon>
        <taxon>Agaricomycetes</taxon>
        <taxon>Agaricomycetidae</taxon>
        <taxon>Agaricales</taxon>
        <taxon>Marasmiineae</taxon>
        <taxon>Physalacriaceae</taxon>
        <taxon>Armillaria</taxon>
    </lineage>
</organism>
<dbReference type="EMBL" id="JAUEPU010000002">
    <property type="protein sequence ID" value="KAK0505174.1"/>
    <property type="molecule type" value="Genomic_DNA"/>
</dbReference>
<protein>
    <recommendedName>
        <fullName evidence="3">IBR domain-containing protein</fullName>
    </recommendedName>
</protein>
<comment type="caution">
    <text evidence="1">The sequence shown here is derived from an EMBL/GenBank/DDBJ whole genome shotgun (WGS) entry which is preliminary data.</text>
</comment>
<keyword evidence="2" id="KW-1185">Reference proteome</keyword>
<name>A0AA39QNY6_9AGAR</name>
<reference evidence="1" key="1">
    <citation type="submission" date="2023-06" db="EMBL/GenBank/DDBJ databases">
        <authorList>
            <consortium name="Lawrence Berkeley National Laboratory"/>
            <person name="Ahrendt S."/>
            <person name="Sahu N."/>
            <person name="Indic B."/>
            <person name="Wong-Bajracharya J."/>
            <person name="Merenyi Z."/>
            <person name="Ke H.-M."/>
            <person name="Monk M."/>
            <person name="Kocsube S."/>
            <person name="Drula E."/>
            <person name="Lipzen A."/>
            <person name="Balint B."/>
            <person name="Henrissat B."/>
            <person name="Andreopoulos B."/>
            <person name="Martin F.M."/>
            <person name="Harder C.B."/>
            <person name="Rigling D."/>
            <person name="Ford K.L."/>
            <person name="Foster G.D."/>
            <person name="Pangilinan J."/>
            <person name="Papanicolaou A."/>
            <person name="Barry K."/>
            <person name="LaButti K."/>
            <person name="Viragh M."/>
            <person name="Koriabine M."/>
            <person name="Yan M."/>
            <person name="Riley R."/>
            <person name="Champramary S."/>
            <person name="Plett K.L."/>
            <person name="Tsai I.J."/>
            <person name="Slot J."/>
            <person name="Sipos G."/>
            <person name="Plett J."/>
            <person name="Nagy L.G."/>
            <person name="Grigoriev I.V."/>
        </authorList>
    </citation>
    <scope>NUCLEOTIDE SEQUENCE</scope>
    <source>
        <strain evidence="1">HWK02</strain>
    </source>
</reference>
<evidence type="ECO:0008006" key="3">
    <source>
        <dbReference type="Google" id="ProtNLM"/>
    </source>
</evidence>
<dbReference type="AlphaFoldDB" id="A0AA39QNY6"/>
<proteinExistence type="predicted"/>